<dbReference type="EMBL" id="JAUUTY010000006">
    <property type="protein sequence ID" value="KAK1619804.1"/>
    <property type="molecule type" value="Genomic_DNA"/>
</dbReference>
<name>A0AAD8VUJ6_LOLMU</name>
<evidence type="ECO:0000313" key="5">
    <source>
        <dbReference type="Proteomes" id="UP001231189"/>
    </source>
</evidence>
<dbReference type="Pfam" id="PF00098">
    <property type="entry name" value="zf-CCHC"/>
    <property type="match status" value="1"/>
</dbReference>
<dbReference type="GO" id="GO:0003676">
    <property type="term" value="F:nucleic acid binding"/>
    <property type="evidence" value="ECO:0007669"/>
    <property type="project" value="InterPro"/>
</dbReference>
<organism evidence="4 5">
    <name type="scientific">Lolium multiflorum</name>
    <name type="common">Italian ryegrass</name>
    <name type="synonym">Lolium perenne subsp. multiflorum</name>
    <dbReference type="NCBI Taxonomy" id="4521"/>
    <lineage>
        <taxon>Eukaryota</taxon>
        <taxon>Viridiplantae</taxon>
        <taxon>Streptophyta</taxon>
        <taxon>Embryophyta</taxon>
        <taxon>Tracheophyta</taxon>
        <taxon>Spermatophyta</taxon>
        <taxon>Magnoliopsida</taxon>
        <taxon>Liliopsida</taxon>
        <taxon>Poales</taxon>
        <taxon>Poaceae</taxon>
        <taxon>BOP clade</taxon>
        <taxon>Pooideae</taxon>
        <taxon>Poodae</taxon>
        <taxon>Poeae</taxon>
        <taxon>Poeae Chloroplast Group 2 (Poeae type)</taxon>
        <taxon>Loliodinae</taxon>
        <taxon>Loliinae</taxon>
        <taxon>Lolium</taxon>
    </lineage>
</organism>
<dbReference type="AlphaFoldDB" id="A0AAD8VUJ6"/>
<evidence type="ECO:0000256" key="1">
    <source>
        <dbReference type="PROSITE-ProRule" id="PRU00047"/>
    </source>
</evidence>
<accession>A0AAD8VUJ6</accession>
<dbReference type="Proteomes" id="UP001231189">
    <property type="component" value="Unassembled WGS sequence"/>
</dbReference>
<dbReference type="SMART" id="SM00343">
    <property type="entry name" value="ZnF_C2HC"/>
    <property type="match status" value="1"/>
</dbReference>
<feature type="domain" description="CCHC-type" evidence="3">
    <location>
        <begin position="413"/>
        <end position="428"/>
    </location>
</feature>
<feature type="compositionally biased region" description="Basic residues" evidence="2">
    <location>
        <begin position="381"/>
        <end position="394"/>
    </location>
</feature>
<evidence type="ECO:0000313" key="4">
    <source>
        <dbReference type="EMBL" id="KAK1619804.1"/>
    </source>
</evidence>
<dbReference type="Pfam" id="PF14223">
    <property type="entry name" value="Retrotran_gag_2"/>
    <property type="match status" value="2"/>
</dbReference>
<dbReference type="SUPFAM" id="SSF57756">
    <property type="entry name" value="Retrovirus zinc finger-like domains"/>
    <property type="match status" value="1"/>
</dbReference>
<dbReference type="PROSITE" id="PS50158">
    <property type="entry name" value="ZF_CCHC"/>
    <property type="match status" value="1"/>
</dbReference>
<keyword evidence="5" id="KW-1185">Reference proteome</keyword>
<dbReference type="InterPro" id="IPR001878">
    <property type="entry name" value="Znf_CCHC"/>
</dbReference>
<dbReference type="PANTHER" id="PTHR47481">
    <property type="match status" value="1"/>
</dbReference>
<comment type="caution">
    <text evidence="4">The sequence shown here is derived from an EMBL/GenBank/DDBJ whole genome shotgun (WGS) entry which is preliminary data.</text>
</comment>
<dbReference type="Gene3D" id="4.10.60.10">
    <property type="entry name" value="Zinc finger, CCHC-type"/>
    <property type="match status" value="1"/>
</dbReference>
<keyword evidence="1" id="KW-0863">Zinc-finger</keyword>
<evidence type="ECO:0000256" key="2">
    <source>
        <dbReference type="SAM" id="MobiDB-lite"/>
    </source>
</evidence>
<dbReference type="PANTHER" id="PTHR47481:SF31">
    <property type="entry name" value="OS01G0873500 PROTEIN"/>
    <property type="match status" value="1"/>
</dbReference>
<feature type="region of interest" description="Disordered" evidence="2">
    <location>
        <begin position="379"/>
        <end position="409"/>
    </location>
</feature>
<gene>
    <name evidence="4" type="ORF">QYE76_025321</name>
</gene>
<keyword evidence="1" id="KW-0862">Zinc</keyword>
<dbReference type="InterPro" id="IPR036875">
    <property type="entry name" value="Znf_CCHC_sf"/>
</dbReference>
<proteinExistence type="predicted"/>
<sequence length="495" mass="55080">MLMASSSTAPAAVTIGAPPATKLTRENFLYWQAQVLPSLRGARVMGLLEGSDSAPPETLEEDDENQKKITIPNPAYDTWIMRDQQVVSYLVNSLSEDVLPQVFGLTHAADVWTALHELYSSQSKSRVSTIHGALTNTKKLDLSAQQYITKMKGFASELAAAGKPVDDDGLKDYILNGLDGSYNGLVAAINAHPNTKLNDACSQLLSYETRDNMLASTDMASPINFNQFLEKEKLKSNGSNFTDWFRHVRIFLNGGNLQYVLDAPLGDPPAETETDEVKNVYATRKTRCMMEEGSSVSEHMLAMTGHAKKLSDLGIVIPNRLGINRVLQSLPPSYKNFVMNYNMQNMNKELPELFSMLKSAEIEIKKEHQVLMVNKTTSFKKQGKSKGKFKKGGKKAATPPVKPKTSPKPDAECYYCKEKGHWKRNCSKYLADLKSGLVKKKKEGISDIHVIDVYLTGSRTSTWVFDTGSVAHICNSKQELKNKRRLLKDEVTMRV</sequence>
<keyword evidence="1" id="KW-0479">Metal-binding</keyword>
<reference evidence="4" key="1">
    <citation type="submission" date="2023-07" db="EMBL/GenBank/DDBJ databases">
        <title>A chromosome-level genome assembly of Lolium multiflorum.</title>
        <authorList>
            <person name="Chen Y."/>
            <person name="Copetti D."/>
            <person name="Kolliker R."/>
            <person name="Studer B."/>
        </authorList>
    </citation>
    <scope>NUCLEOTIDE SEQUENCE</scope>
    <source>
        <strain evidence="4">02402/16</strain>
        <tissue evidence="4">Leaf</tissue>
    </source>
</reference>
<dbReference type="GO" id="GO:0008270">
    <property type="term" value="F:zinc ion binding"/>
    <property type="evidence" value="ECO:0007669"/>
    <property type="project" value="UniProtKB-KW"/>
</dbReference>
<evidence type="ECO:0000259" key="3">
    <source>
        <dbReference type="PROSITE" id="PS50158"/>
    </source>
</evidence>
<protein>
    <recommendedName>
        <fullName evidence="3">CCHC-type domain-containing protein</fullName>
    </recommendedName>
</protein>